<gene>
    <name evidence="4" type="ORF">TSACC_383</name>
</gene>
<dbReference type="InParanoid" id="A0A146GCX2"/>
<organism evidence="4 5">
    <name type="scientific">Terrimicrobium sacchariphilum</name>
    <dbReference type="NCBI Taxonomy" id="690879"/>
    <lineage>
        <taxon>Bacteria</taxon>
        <taxon>Pseudomonadati</taxon>
        <taxon>Verrucomicrobiota</taxon>
        <taxon>Terrimicrobiia</taxon>
        <taxon>Terrimicrobiales</taxon>
        <taxon>Terrimicrobiaceae</taxon>
        <taxon>Terrimicrobium</taxon>
    </lineage>
</organism>
<keyword evidence="5" id="KW-1185">Reference proteome</keyword>
<dbReference type="PANTHER" id="PTHR11092:SF0">
    <property type="entry name" value="EPIMERASE FAMILY PROTEIN SDR39U1"/>
    <property type="match status" value="1"/>
</dbReference>
<sequence>MKIGISGASGFVGSELCKQMVNRHEVVKFSRREKGGNRLWSIASKPDLSGLDAFINLAGESIMGLWTPDKRQRISDSRVMGTRRLVEALGEKGNTVKTLVNASAIGFYGDTGEHKVDETSPAGSGFLAEVCQRWEAEALKAEEYGVRVVRVRIGFVLGKGGAMKLIKPVFSLGLGGNLGSGRQWMSGVHVEDVAGAFLWATENDGVTGPVNAVIPEPFRNGEFTRQLAHALHRPAFLPVPAFAMRLILGRLSSLLLDSSRVLPRALKEGGYRYRHPSLTNALICCLE</sequence>
<name>A0A146GCX2_TERSA</name>
<dbReference type="PANTHER" id="PTHR11092">
    <property type="entry name" value="SUGAR NUCLEOTIDE EPIMERASE RELATED"/>
    <property type="match status" value="1"/>
</dbReference>
<evidence type="ECO:0008006" key="6">
    <source>
        <dbReference type="Google" id="ProtNLM"/>
    </source>
</evidence>
<evidence type="ECO:0000259" key="2">
    <source>
        <dbReference type="Pfam" id="PF01370"/>
    </source>
</evidence>
<comment type="caution">
    <text evidence="4">The sequence shown here is derived from an EMBL/GenBank/DDBJ whole genome shotgun (WGS) entry which is preliminary data.</text>
</comment>
<dbReference type="InterPro" id="IPR010099">
    <property type="entry name" value="SDR39U1"/>
</dbReference>
<comment type="similarity">
    <text evidence="1">Belongs to the NAD(P)-dependent epimerase/dehydratase family. SDR39U1 subfamily.</text>
</comment>
<feature type="domain" description="DUF1731" evidence="3">
    <location>
        <begin position="239"/>
        <end position="282"/>
    </location>
</feature>
<dbReference type="AlphaFoldDB" id="A0A146GCX2"/>
<dbReference type="SUPFAM" id="SSF51735">
    <property type="entry name" value="NAD(P)-binding Rossmann-fold domains"/>
    <property type="match status" value="1"/>
</dbReference>
<dbReference type="RefSeq" id="WP_075080882.1">
    <property type="nucleotide sequence ID" value="NZ_BDCO01000003.1"/>
</dbReference>
<dbReference type="Pfam" id="PF08338">
    <property type="entry name" value="DUF1731"/>
    <property type="match status" value="1"/>
</dbReference>
<evidence type="ECO:0000313" key="5">
    <source>
        <dbReference type="Proteomes" id="UP000076023"/>
    </source>
</evidence>
<dbReference type="OrthoDB" id="9801773at2"/>
<reference evidence="5" key="1">
    <citation type="journal article" date="2017" name="Genome Announc.">
        <title>Draft Genome Sequence of Terrimicrobium sacchariphilum NM-5T, a Facultative Anaerobic Soil Bacterium of the Class Spartobacteria.</title>
        <authorList>
            <person name="Qiu Y.L."/>
            <person name="Tourlousse D.M."/>
            <person name="Matsuura N."/>
            <person name="Ohashi A."/>
            <person name="Sekiguchi Y."/>
        </authorList>
    </citation>
    <scope>NUCLEOTIDE SEQUENCE [LARGE SCALE GENOMIC DNA]</scope>
    <source>
        <strain evidence="5">NM-5</strain>
    </source>
</reference>
<dbReference type="FunCoup" id="A0A146GCX2">
    <property type="interactions" value="336"/>
</dbReference>
<dbReference type="STRING" id="690879.TSACC_383"/>
<evidence type="ECO:0000259" key="3">
    <source>
        <dbReference type="Pfam" id="PF08338"/>
    </source>
</evidence>
<dbReference type="InterPro" id="IPR001509">
    <property type="entry name" value="Epimerase_deHydtase"/>
</dbReference>
<protein>
    <recommendedName>
        <fullName evidence="6">TIGR01777 family protein</fullName>
    </recommendedName>
</protein>
<dbReference type="NCBIfam" id="TIGR01777">
    <property type="entry name" value="yfcH"/>
    <property type="match status" value="1"/>
</dbReference>
<evidence type="ECO:0000256" key="1">
    <source>
        <dbReference type="ARBA" id="ARBA00009353"/>
    </source>
</evidence>
<dbReference type="InterPro" id="IPR013549">
    <property type="entry name" value="DUF1731"/>
</dbReference>
<dbReference type="Pfam" id="PF01370">
    <property type="entry name" value="Epimerase"/>
    <property type="match status" value="1"/>
</dbReference>
<proteinExistence type="inferred from homology"/>
<accession>A0A146GCX2</accession>
<dbReference type="Gene3D" id="3.40.50.720">
    <property type="entry name" value="NAD(P)-binding Rossmann-like Domain"/>
    <property type="match status" value="1"/>
</dbReference>
<dbReference type="InterPro" id="IPR036291">
    <property type="entry name" value="NAD(P)-bd_dom_sf"/>
</dbReference>
<evidence type="ECO:0000313" key="4">
    <source>
        <dbReference type="EMBL" id="GAT35023.1"/>
    </source>
</evidence>
<dbReference type="EMBL" id="BDCO01000003">
    <property type="protein sequence ID" value="GAT35023.1"/>
    <property type="molecule type" value="Genomic_DNA"/>
</dbReference>
<dbReference type="Proteomes" id="UP000076023">
    <property type="component" value="Unassembled WGS sequence"/>
</dbReference>
<feature type="domain" description="NAD-dependent epimerase/dehydratase" evidence="2">
    <location>
        <begin position="5"/>
        <end position="203"/>
    </location>
</feature>